<reference evidence="2 3" key="1">
    <citation type="submission" date="2023-05" db="EMBL/GenBank/DDBJ databases">
        <title>Corynebacterium suedekumii sp. nov. and Corynebacterium breve sp. nov. isolated from raw cow's milk.</title>
        <authorList>
            <person name="Baer M.K."/>
            <person name="Mehl L."/>
            <person name="Hellmuth R."/>
            <person name="Marke G."/>
            <person name="Lipski A."/>
        </authorList>
    </citation>
    <scope>NUCLEOTIDE SEQUENCE [LARGE SCALE GENOMIC DNA]</scope>
    <source>
        <strain evidence="2 3">LM112</strain>
    </source>
</reference>
<proteinExistence type="predicted"/>
<dbReference type="RefSeq" id="WP_284873714.1">
    <property type="nucleotide sequence ID" value="NZ_CP126970.1"/>
</dbReference>
<dbReference type="Pfam" id="PF13730">
    <property type="entry name" value="HTH_36"/>
    <property type="match status" value="1"/>
</dbReference>
<organism evidence="2 3">
    <name type="scientific">Corynebacterium suedekumii</name>
    <dbReference type="NCBI Taxonomy" id="3049801"/>
    <lineage>
        <taxon>Bacteria</taxon>
        <taxon>Bacillati</taxon>
        <taxon>Actinomycetota</taxon>
        <taxon>Actinomycetes</taxon>
        <taxon>Mycobacteriales</taxon>
        <taxon>Corynebacteriaceae</taxon>
        <taxon>Corynebacterium</taxon>
    </lineage>
</organism>
<dbReference type="Proteomes" id="UP001238805">
    <property type="component" value="Chromosome"/>
</dbReference>
<protein>
    <submittedName>
        <fullName evidence="2">Helix-turn-helix domain-containing protein</fullName>
    </submittedName>
</protein>
<dbReference type="EMBL" id="CP126970">
    <property type="protein sequence ID" value="WIM69116.1"/>
    <property type="molecule type" value="Genomic_DNA"/>
</dbReference>
<keyword evidence="3" id="KW-1185">Reference proteome</keyword>
<gene>
    <name evidence="2" type="ORF">QP029_07345</name>
</gene>
<accession>A0ABY8VHI3</accession>
<evidence type="ECO:0000313" key="3">
    <source>
        <dbReference type="Proteomes" id="UP001238805"/>
    </source>
</evidence>
<name>A0ABY8VHI3_9CORY</name>
<feature type="region of interest" description="Disordered" evidence="1">
    <location>
        <begin position="137"/>
        <end position="163"/>
    </location>
</feature>
<evidence type="ECO:0000313" key="2">
    <source>
        <dbReference type="EMBL" id="WIM69116.1"/>
    </source>
</evidence>
<sequence>MTPQSGVPIRVMYRNDPAAYRRDIEAWQRAVHAESGLTGVGRLVVLALAFYLNQKTGEAWPSQPTLAAVNDTSVPTVKTAMNKARELGYITSRQPPGRSQSLRYRLYLPARSPVAKSGGEEVAADAADTQEGVSMLTPEGEASFPHGVSMLTPNLRKNPRPNP</sequence>
<evidence type="ECO:0000256" key="1">
    <source>
        <dbReference type="SAM" id="MobiDB-lite"/>
    </source>
</evidence>